<protein>
    <submittedName>
        <fullName evidence="2">Cytochrome P450</fullName>
    </submittedName>
</protein>
<comment type="cofactor">
    <cofactor evidence="1">
        <name>heme</name>
        <dbReference type="ChEBI" id="CHEBI:30413"/>
    </cofactor>
</comment>
<dbReference type="EMBL" id="JAULSU010000003">
    <property type="protein sequence ID" value="KAK0622766.1"/>
    <property type="molecule type" value="Genomic_DNA"/>
</dbReference>
<feature type="non-terminal residue" evidence="2">
    <location>
        <position position="1"/>
    </location>
</feature>
<dbReference type="Pfam" id="PF00067">
    <property type="entry name" value="p450"/>
    <property type="match status" value="1"/>
</dbReference>
<dbReference type="GO" id="GO:0005506">
    <property type="term" value="F:iron ion binding"/>
    <property type="evidence" value="ECO:0007669"/>
    <property type="project" value="InterPro"/>
</dbReference>
<dbReference type="PANTHER" id="PTHR47582">
    <property type="entry name" value="P450, PUTATIVE (EUROFUNG)-RELATED"/>
    <property type="match status" value="1"/>
</dbReference>
<keyword evidence="1" id="KW-0408">Iron</keyword>
<keyword evidence="1" id="KW-0349">Heme</keyword>
<proteinExistence type="predicted"/>
<dbReference type="InterPro" id="IPR036396">
    <property type="entry name" value="Cyt_P450_sf"/>
</dbReference>
<dbReference type="InterPro" id="IPR053007">
    <property type="entry name" value="CYP450_monoxygenase_sec-met"/>
</dbReference>
<sequence>MATTLLVVGTALVVLVAFWSAVRRLCCTKSSDNVPGTGMFELGATTLLGGVLRARLDSVQYVHGLLHSSNLPILWTRILGRRVLLVKPELDYDLARHSRDLSLASFASFTLCRPIFGLSDDGVALLRQTDTRPTWAAELLDADRAKAALDSALRQIEQLLEDGSLGPLTNFNAWVFHMSAGATAHSLWGVDNPWLKSTRLMDDFYEFQQVFESLYLPLAPLTAPRANNLRRSLLSKLRTFHIAHPTVLPDNIAHRLNIITSLSPDKQRQAWYANPDYSIIELVTSLAILPTVGNITIWLLRHLFARPDILSKVQSEITKLTSSPSTKDALPTIDLSQIRNACPNLMAAWYETLRLHMTGVAREATASFPLSSVDGEVQKGDILFLPMAESNRDPKIWDHPREWFPERFIDPGTGKLTYALTRKVKGFGVAGNLCPGRYHSFGVIMGVVVGMVVAMEVEPLGGSGWEGPVVAGGVSAGG</sequence>
<dbReference type="Proteomes" id="UP001175000">
    <property type="component" value="Unassembled WGS sequence"/>
</dbReference>
<name>A0AA39WWD8_9PEZI</name>
<gene>
    <name evidence="2" type="ORF">B0T14DRAFT_553104</name>
</gene>
<dbReference type="InterPro" id="IPR002401">
    <property type="entry name" value="Cyt_P450_E_grp-I"/>
</dbReference>
<evidence type="ECO:0000313" key="3">
    <source>
        <dbReference type="Proteomes" id="UP001175000"/>
    </source>
</evidence>
<keyword evidence="1" id="KW-0479">Metal-binding</keyword>
<keyword evidence="3" id="KW-1185">Reference proteome</keyword>
<comment type="caution">
    <text evidence="2">The sequence shown here is derived from an EMBL/GenBank/DDBJ whole genome shotgun (WGS) entry which is preliminary data.</text>
</comment>
<dbReference type="AlphaFoldDB" id="A0AA39WWD8"/>
<dbReference type="PANTHER" id="PTHR47582:SF1">
    <property type="entry name" value="P450, PUTATIVE (EUROFUNG)-RELATED"/>
    <property type="match status" value="1"/>
</dbReference>
<dbReference type="GO" id="GO:0020037">
    <property type="term" value="F:heme binding"/>
    <property type="evidence" value="ECO:0007669"/>
    <property type="project" value="InterPro"/>
</dbReference>
<dbReference type="GO" id="GO:0004497">
    <property type="term" value="F:monooxygenase activity"/>
    <property type="evidence" value="ECO:0007669"/>
    <property type="project" value="InterPro"/>
</dbReference>
<dbReference type="InterPro" id="IPR001128">
    <property type="entry name" value="Cyt_P450"/>
</dbReference>
<evidence type="ECO:0000256" key="1">
    <source>
        <dbReference type="PIRSR" id="PIRSR602401-1"/>
    </source>
</evidence>
<organism evidence="2 3">
    <name type="scientific">Immersiella caudata</name>
    <dbReference type="NCBI Taxonomy" id="314043"/>
    <lineage>
        <taxon>Eukaryota</taxon>
        <taxon>Fungi</taxon>
        <taxon>Dikarya</taxon>
        <taxon>Ascomycota</taxon>
        <taxon>Pezizomycotina</taxon>
        <taxon>Sordariomycetes</taxon>
        <taxon>Sordariomycetidae</taxon>
        <taxon>Sordariales</taxon>
        <taxon>Lasiosphaeriaceae</taxon>
        <taxon>Immersiella</taxon>
    </lineage>
</organism>
<accession>A0AA39WWD8</accession>
<feature type="binding site" description="axial binding residue" evidence="1">
    <location>
        <position position="434"/>
    </location>
    <ligand>
        <name>heme</name>
        <dbReference type="ChEBI" id="CHEBI:30413"/>
    </ligand>
    <ligandPart>
        <name>Fe</name>
        <dbReference type="ChEBI" id="CHEBI:18248"/>
    </ligandPart>
</feature>
<dbReference type="PRINTS" id="PR00463">
    <property type="entry name" value="EP450I"/>
</dbReference>
<dbReference type="Gene3D" id="1.10.630.10">
    <property type="entry name" value="Cytochrome P450"/>
    <property type="match status" value="1"/>
</dbReference>
<reference evidence="2" key="1">
    <citation type="submission" date="2023-06" db="EMBL/GenBank/DDBJ databases">
        <title>Genome-scale phylogeny and comparative genomics of the fungal order Sordariales.</title>
        <authorList>
            <consortium name="Lawrence Berkeley National Laboratory"/>
            <person name="Hensen N."/>
            <person name="Bonometti L."/>
            <person name="Westerberg I."/>
            <person name="Brannstrom I.O."/>
            <person name="Guillou S."/>
            <person name="Cros-Aarteil S."/>
            <person name="Calhoun S."/>
            <person name="Haridas S."/>
            <person name="Kuo A."/>
            <person name="Mondo S."/>
            <person name="Pangilinan J."/>
            <person name="Riley R."/>
            <person name="Labutti K."/>
            <person name="Andreopoulos B."/>
            <person name="Lipzen A."/>
            <person name="Chen C."/>
            <person name="Yanf M."/>
            <person name="Daum C."/>
            <person name="Ng V."/>
            <person name="Clum A."/>
            <person name="Steindorff A."/>
            <person name="Ohm R."/>
            <person name="Martin F."/>
            <person name="Silar P."/>
            <person name="Natvig D."/>
            <person name="Lalanne C."/>
            <person name="Gautier V."/>
            <person name="Ament-Velasquez S.L."/>
            <person name="Kruys A."/>
            <person name="Hutchinson M.I."/>
            <person name="Powell A.J."/>
            <person name="Barry K."/>
            <person name="Miller A.N."/>
            <person name="Grigoriev I.V."/>
            <person name="Debuchy R."/>
            <person name="Gladieux P."/>
            <person name="Thoren M.H."/>
            <person name="Johannesson H."/>
        </authorList>
    </citation>
    <scope>NUCLEOTIDE SEQUENCE</scope>
    <source>
        <strain evidence="2">CBS 606.72</strain>
    </source>
</reference>
<dbReference type="GO" id="GO:0016705">
    <property type="term" value="F:oxidoreductase activity, acting on paired donors, with incorporation or reduction of molecular oxygen"/>
    <property type="evidence" value="ECO:0007669"/>
    <property type="project" value="InterPro"/>
</dbReference>
<evidence type="ECO:0000313" key="2">
    <source>
        <dbReference type="EMBL" id="KAK0622766.1"/>
    </source>
</evidence>
<dbReference type="SUPFAM" id="SSF48264">
    <property type="entry name" value="Cytochrome P450"/>
    <property type="match status" value="1"/>
</dbReference>